<feature type="region of interest" description="Disordered" evidence="5">
    <location>
        <begin position="1993"/>
        <end position="2018"/>
    </location>
</feature>
<protein>
    <submittedName>
        <fullName evidence="7">RHS repeat-associated protein</fullName>
    </submittedName>
</protein>
<comment type="caution">
    <text evidence="7">The sequence shown here is derived from an EMBL/GenBank/DDBJ whole genome shotgun (WGS) entry which is preliminary data.</text>
</comment>
<evidence type="ECO:0000256" key="1">
    <source>
        <dbReference type="ARBA" id="ARBA00004613"/>
    </source>
</evidence>
<keyword evidence="4" id="KW-0175">Coiled coil</keyword>
<comment type="subcellular location">
    <subcellularLocation>
        <location evidence="1">Secreted</location>
    </subcellularLocation>
</comment>
<feature type="domain" description="Hint" evidence="6">
    <location>
        <begin position="2262"/>
        <end position="2362"/>
    </location>
</feature>
<dbReference type="NCBIfam" id="TIGR03696">
    <property type="entry name" value="Rhs_assc_core"/>
    <property type="match status" value="1"/>
</dbReference>
<dbReference type="PANTHER" id="PTHR32305:SF17">
    <property type="entry name" value="TRNA NUCLEASE WAPA"/>
    <property type="match status" value="1"/>
</dbReference>
<keyword evidence="2" id="KW-0964">Secreted</keyword>
<accession>A0A2A9EXU6</accession>
<evidence type="ECO:0000259" key="6">
    <source>
        <dbReference type="SMART" id="SM00306"/>
    </source>
</evidence>
<dbReference type="Pfam" id="PF07591">
    <property type="entry name" value="PT-HINT"/>
    <property type="match status" value="1"/>
</dbReference>
<dbReference type="Gene3D" id="2.170.16.10">
    <property type="entry name" value="Hedgehog/Intein (Hint) domain"/>
    <property type="match status" value="1"/>
</dbReference>
<dbReference type="InterPro" id="IPR003284">
    <property type="entry name" value="Sal_SpvB"/>
</dbReference>
<dbReference type="CDD" id="cd16387">
    <property type="entry name" value="ParB_N_Srx"/>
    <property type="match status" value="1"/>
</dbReference>
<dbReference type="InterPro" id="IPR006530">
    <property type="entry name" value="YD"/>
</dbReference>
<dbReference type="CDD" id="cd00081">
    <property type="entry name" value="Hint"/>
    <property type="match status" value="1"/>
</dbReference>
<dbReference type="RefSeq" id="WP_098463743.1">
    <property type="nucleotide sequence ID" value="NZ_PDJJ01000001.1"/>
</dbReference>
<dbReference type="InterPro" id="IPR050708">
    <property type="entry name" value="T6SS_VgrG/RHS"/>
</dbReference>
<organism evidence="7 8">
    <name type="scientific">Isoptericola jiangsuensis</name>
    <dbReference type="NCBI Taxonomy" id="548579"/>
    <lineage>
        <taxon>Bacteria</taxon>
        <taxon>Bacillati</taxon>
        <taxon>Actinomycetota</taxon>
        <taxon>Actinomycetes</taxon>
        <taxon>Micrococcales</taxon>
        <taxon>Promicromonosporaceae</taxon>
        <taxon>Isoptericola</taxon>
    </lineage>
</organism>
<dbReference type="SMART" id="SM00306">
    <property type="entry name" value="HintN"/>
    <property type="match status" value="1"/>
</dbReference>
<feature type="region of interest" description="Disordered" evidence="5">
    <location>
        <begin position="1511"/>
        <end position="1533"/>
    </location>
</feature>
<dbReference type="InterPro" id="IPR036844">
    <property type="entry name" value="Hint_dom_sf"/>
</dbReference>
<proteinExistence type="predicted"/>
<dbReference type="NCBIfam" id="TIGR01643">
    <property type="entry name" value="YD_repeat_2x"/>
    <property type="match status" value="2"/>
</dbReference>
<gene>
    <name evidence="7" type="ORF">ATJ88_2066</name>
</gene>
<dbReference type="SUPFAM" id="SSF51294">
    <property type="entry name" value="Hedgehog/intein (Hint) domain"/>
    <property type="match status" value="1"/>
</dbReference>
<keyword evidence="8" id="KW-1185">Reference proteome</keyword>
<evidence type="ECO:0000256" key="2">
    <source>
        <dbReference type="ARBA" id="ARBA00022525"/>
    </source>
</evidence>
<name>A0A2A9EXU6_9MICO</name>
<dbReference type="Gene3D" id="2.180.10.10">
    <property type="entry name" value="RHS repeat-associated core"/>
    <property type="match status" value="2"/>
</dbReference>
<dbReference type="Pfam" id="PF05593">
    <property type="entry name" value="RHS_repeat"/>
    <property type="match status" value="2"/>
</dbReference>
<feature type="compositionally biased region" description="Low complexity" evidence="5">
    <location>
        <begin position="129"/>
        <end position="153"/>
    </location>
</feature>
<dbReference type="InterPro" id="IPR003587">
    <property type="entry name" value="Hint_dom_N"/>
</dbReference>
<feature type="coiled-coil region" evidence="4">
    <location>
        <begin position="38"/>
        <end position="65"/>
    </location>
</feature>
<reference evidence="7 8" key="1">
    <citation type="submission" date="2017-10" db="EMBL/GenBank/DDBJ databases">
        <title>Sequencing the genomes of 1000 actinobacteria strains.</title>
        <authorList>
            <person name="Klenk H.-P."/>
        </authorList>
    </citation>
    <scope>NUCLEOTIDE SEQUENCE [LARGE SCALE GENOMIC DNA]</scope>
    <source>
        <strain evidence="7 8">DSM 21863</strain>
    </source>
</reference>
<sequence length="2530" mass="264853">MYGYDMLRRRRVGLGLSAVAAVVALLMGVDVAATTPVVGQAVAAEAAAEAEIDRLEARAENFAETVPDGQVAAATADLTASTWEPTPGPSEAPEEFLPEADLPAVGDPPEAEGSTEPVEEVPADPTDPAGESSARSLAAAGGDSSGSPGDAAGLEVLDLTANPQRLEVDDVALTVASDEQAEGAISVSVERVTPDGSPALLVRIQPVLERAKIDKSVKAGAPDGGVSVNEESDLGVVDVEVDYDEFADTLASTDQIPGGDWESRLTLVEVPSCATWSADCTEQSRVSNVTSDAAAQTLAASVDLSAGTAVTMMLSAGSSGGAGDWGATSLAPAASWGAGGNTGAFSWTYPLSMPQVTGPGPQLDLSYSSAASDGRVASTNNQSGVVGEGWSLTESYIERRFVPCADDQDPVDGKTANNVGHTTGDMCVGEDNATMVLNGAAVDLVKTASGWVPKKVDGTRVERKTGASNGDAEGEYWVVTATDGTIYTFGRGKRTSDGLATGSSWTMPVYGNHEGEAGHKTSAQGGFAASASDQTYRWMLEHVQEPTGGTMTYVYSKETRKYTPNLDDDVVAYTAGGYLSRILYGTRAGAESGSAPVRVDLEYATRCVPGTGVNCDAGRVKQNLSAWPDVPGDLVCYKSANSCGIDAISPSFYTLYRLDRVVTRVLDGSTYKPVDSWKLNQSFVAPGDGSLGDGSGKVMWLASIRHTGHGGTVTTDDDLSNNAVKFAREMLANRVDRDGDGLPPMYRPRMTGIRTESGALITPTYRTECSAGTSPVSSEATDAVLSGNEKLCFPVDWQDDSRPMDWFHKYVVAAVVQNGASTTGAGEVVTGSGQLVTRYEYVGDAKWVKPSGPLTKKKEVTWSEFRGYRTVVTTEGKGSQASSTTTRYLRGLGSGGDFQVGPAGDRITVKDHDAHAGTVVETIVHDGETEDQAVSWSVTSPQAPVVVATGADGTKVTRQAGTTAYGFELDAAGLVAIRTQSATWTDAAGQVVRAEDLGDVSSTTDDTCTQITYAHDDVSTLADRNMIALAGRTQTFAATCAKVTGGQVSRPLDVVSDQVTTYDSVGQPTSVQGLDPDLDRETATVGNGSGAGYVTTQRMTYDAYGRVTGVTDVAGKVTTTSYSPASAVIPATVTTTTPDPDGSGPKPAFSSSVTFDKVTGLMTASTDANGQSTRGTYDALGRLRTVTYPEHAGLGKPSIAYEYTTRANGLNVVLTRTLGADSDDKPVQHVSAEFHDGLMRVFQTQDEVVDTGERRQDDAATRGRLVTQVFYDTAGRVWKETTAQPATGVVSNQPVQPTLVAPSATVYAYDGAGRVTDQIFYTGVEDDHTKEQSRTVTRYDAPYTTVVPPDGGTATTTVTDGRGRTTALWEHKNRPTVSSDRADGHWYVSSTLPGFQPENLATNAYQATTYEFDRLGQLASMSDPGGNAWTYGYDLGGRQVRASDPDAGVTTTRYTSTGQVERTVNGNANATGASTAVREANTLVYSYDALGRPMQVADGAGSVRSTWTYDTTPGPGNKAALGLPSSSTRYQDGEPYTTRIDAYDAAYRATSTTMVLPDDLPGLEGLVERQFTTTYDYRIDGSVRQQVLPGATATDDDAATPDVAVLGSEHVTTFYDDAGLPVWMGGGFGWGTYVADSQFTAEGRPLAMDLGNTYGAVVTYDWDYPTGRLDGIRLDRERFDGRDVNMTYSYDAAGNVTRIRDTPNVGEPASGDSENDDTQCFDLDGLGRLVGAWTQLEATCVSSIDEVDTGDVGGSDASAAPYWQRYTYDQLGNRTSLSAHTITAAAATDDVVRTTYRHAQGAAGPHQVTSVSRQVGPEATVSTAPSVEVASYTYDAAGNQTTRQSSEPVDAADTAQVEADSDGDGLLEAAQLLGWDGEGELATVATTGEGTQGENTIEDGEASFVYSAAGERITRTDATGITVYLPGGQEVHVDQAGAVGVVRYYSFAGQTVAVRTGRGLGGVTSLVCDRQGTPVAAVPNTVWTEDSVTRLYSDPFGADRTPSRTDTDSGETLTGADRLPGDRRFLAGAGGVEDTGTGLVLLGARYYDPGLGRFVSVDPQLDAGTPAQFNAYVYSGNDPVTYSDPSGESWLSNAWNATKSGVSKAAGAVTSFVKDNQAAIVGSVVGGLAFAGCMAVTAGAGSVGCAVAAGAVGGAVSNLWRTKVEKKEPFTWKGFAVETGIGAATGLASAGVSAVVSRFGPSAAAAAANAIRSVSSAVTQRVSSSVSSTVARVAQSRAVAAAKATQQRVAGAVTNLRLNGGRCSFAGVTGVLMADGTAKAIDEVQPGDLVIAADPDTGERHAKKVQAVHGHDDVMITLVLTTAAGERREIVTTEDHPFWSQSDREFERADQLGAGEMVATGDGGTMKVQAVQTREVRFEPAYNLTVEGLHTYHVVSTATTLDTHPTRGPPAIASDAILVHNCPTRNTGANAAAAISDAGSDIVGTAHNALRPSQDWIEKDVVDNYVLRLRAGDKLPSIEVERMKDGTEVILDGHHRYVASRISGIPVEKSYVQYGFDVGEPNWLGVSYGN</sequence>
<evidence type="ECO:0000313" key="8">
    <source>
        <dbReference type="Proteomes" id="UP000224130"/>
    </source>
</evidence>
<evidence type="ECO:0000313" key="7">
    <source>
        <dbReference type="EMBL" id="PFG43376.1"/>
    </source>
</evidence>
<dbReference type="PANTHER" id="PTHR32305">
    <property type="match status" value="1"/>
</dbReference>
<evidence type="ECO:0000256" key="3">
    <source>
        <dbReference type="ARBA" id="ARBA00023026"/>
    </source>
</evidence>
<keyword evidence="3" id="KW-0843">Virulence</keyword>
<feature type="region of interest" description="Disordered" evidence="5">
    <location>
        <begin position="100"/>
        <end position="153"/>
    </location>
</feature>
<dbReference type="Pfam" id="PF03534">
    <property type="entry name" value="SpvB"/>
    <property type="match status" value="1"/>
</dbReference>
<dbReference type="GO" id="GO:0005576">
    <property type="term" value="C:extracellular region"/>
    <property type="evidence" value="ECO:0007669"/>
    <property type="project" value="UniProtKB-SubCell"/>
</dbReference>
<dbReference type="EMBL" id="PDJJ01000001">
    <property type="protein sequence ID" value="PFG43376.1"/>
    <property type="molecule type" value="Genomic_DNA"/>
</dbReference>
<evidence type="ECO:0000256" key="4">
    <source>
        <dbReference type="SAM" id="Coils"/>
    </source>
</evidence>
<dbReference type="GO" id="GO:0005737">
    <property type="term" value="C:cytoplasm"/>
    <property type="evidence" value="ECO:0007669"/>
    <property type="project" value="InterPro"/>
</dbReference>
<evidence type="ECO:0000256" key="5">
    <source>
        <dbReference type="SAM" id="MobiDB-lite"/>
    </source>
</evidence>
<dbReference type="InterPro" id="IPR031325">
    <property type="entry name" value="RHS_repeat"/>
</dbReference>
<dbReference type="InterPro" id="IPR022385">
    <property type="entry name" value="Rhs_assc_core"/>
</dbReference>
<dbReference type="OrthoDB" id="5475817at2"/>
<dbReference type="Proteomes" id="UP000224130">
    <property type="component" value="Unassembled WGS sequence"/>
</dbReference>